<keyword evidence="1" id="KW-1185">Reference proteome</keyword>
<reference evidence="2" key="2">
    <citation type="submission" date="2025-08" db="UniProtKB">
        <authorList>
            <consortium name="RefSeq"/>
        </authorList>
    </citation>
    <scope>IDENTIFICATION</scope>
    <source>
        <tissue evidence="2">Leaf</tissue>
    </source>
</reference>
<evidence type="ECO:0000313" key="1">
    <source>
        <dbReference type="Proteomes" id="UP000790787"/>
    </source>
</evidence>
<gene>
    <name evidence="2" type="primary">LOC142171895</name>
</gene>
<sequence length="639" mass="73454">MFQIVKNLKLLKKNLRILNTNHFNTIEDEAKEDRMALQQVQQLLQVNPMDSELQLREKALYQKLRNSSYLAEIGPILNVEQQVDLLKPFARKDVKEAIFQIDCNKSPGPDGYRSGFFKASWPVIGQDISEVVLDFFQNGKLLRQINSTIIALIPKVDALEYANQFRPISCCNVIYKCISKLIYSRLKHVITHIVADNQSTFIQGISMMHNVLICHDILRHYNRRTTPRCLMKINLRKAYDMVNWEFLEEVLKGFGFPIKFIQLVMMYVTSPKSPVNVNGENHGYFEGKRGLRQGRPYISSIVCSGNGVSIQIAQMSDQGSISRVIKVLAHFSNASGLIANMEKSSIFLAGIDSHVKEQILEMSGFSEAFGGGIFILPQSIVKEVDKICREYLWRFTEGKMKISLVAWDKICLPKKVGGLNVKRCRNWNTASVGKLLWQLVKNEDSLWVKWVHEIYMKGKTNIWSHQAPQGSSWYWRKLNGMKEVMHAWYHQGKYILTEGGEYSITNSYIALLEPKSRLNTAELIWSRMVMPMHRFILWLANQQRLFTKDRLLKLQIQVEDMQCCLCDDQIPEISQHIFGECNWTTTFGEVQQNFEKNNGATMDKSEEGNDSGNLGECCVSYLKGQKLKDVRGSKCTNRD</sequence>
<organism evidence="1 2">
    <name type="scientific">Nicotiana tabacum</name>
    <name type="common">Common tobacco</name>
    <dbReference type="NCBI Taxonomy" id="4097"/>
    <lineage>
        <taxon>Eukaryota</taxon>
        <taxon>Viridiplantae</taxon>
        <taxon>Streptophyta</taxon>
        <taxon>Embryophyta</taxon>
        <taxon>Tracheophyta</taxon>
        <taxon>Spermatophyta</taxon>
        <taxon>Magnoliopsida</taxon>
        <taxon>eudicotyledons</taxon>
        <taxon>Gunneridae</taxon>
        <taxon>Pentapetalae</taxon>
        <taxon>asterids</taxon>
        <taxon>lamiids</taxon>
        <taxon>Solanales</taxon>
        <taxon>Solanaceae</taxon>
        <taxon>Nicotianoideae</taxon>
        <taxon>Nicotianeae</taxon>
        <taxon>Nicotiana</taxon>
    </lineage>
</organism>
<protein>
    <submittedName>
        <fullName evidence="2">Uncharacterized protein LOC142171895</fullName>
    </submittedName>
</protein>
<accession>A0AC58T3B8</accession>
<reference evidence="1" key="1">
    <citation type="journal article" date="2014" name="Nat. Commun.">
        <title>The tobacco genome sequence and its comparison with those of tomato and potato.</title>
        <authorList>
            <person name="Sierro N."/>
            <person name="Battey J.N."/>
            <person name="Ouadi S."/>
            <person name="Bakaher N."/>
            <person name="Bovet L."/>
            <person name="Willig A."/>
            <person name="Goepfert S."/>
            <person name="Peitsch M.C."/>
            <person name="Ivanov N.V."/>
        </authorList>
    </citation>
    <scope>NUCLEOTIDE SEQUENCE [LARGE SCALE GENOMIC DNA]</scope>
</reference>
<dbReference type="RefSeq" id="XP_075091713.1">
    <property type="nucleotide sequence ID" value="XM_075235612.1"/>
</dbReference>
<evidence type="ECO:0000313" key="2">
    <source>
        <dbReference type="RefSeq" id="XP_075091713.1"/>
    </source>
</evidence>
<dbReference type="Proteomes" id="UP000790787">
    <property type="component" value="Chromosome 17"/>
</dbReference>
<name>A0AC58T3B8_TOBAC</name>
<proteinExistence type="predicted"/>